<proteinExistence type="predicted"/>
<protein>
    <submittedName>
        <fullName evidence="1">Uncharacterized protein</fullName>
    </submittedName>
</protein>
<dbReference type="EMBL" id="CM007647">
    <property type="protein sequence ID" value="ONL94775.1"/>
    <property type="molecule type" value="Genomic_DNA"/>
</dbReference>
<organism evidence="1">
    <name type="scientific">Zea mays</name>
    <name type="common">Maize</name>
    <dbReference type="NCBI Taxonomy" id="4577"/>
    <lineage>
        <taxon>Eukaryota</taxon>
        <taxon>Viridiplantae</taxon>
        <taxon>Streptophyta</taxon>
        <taxon>Embryophyta</taxon>
        <taxon>Tracheophyta</taxon>
        <taxon>Spermatophyta</taxon>
        <taxon>Magnoliopsida</taxon>
        <taxon>Liliopsida</taxon>
        <taxon>Poales</taxon>
        <taxon>Poaceae</taxon>
        <taxon>PACMAD clade</taxon>
        <taxon>Panicoideae</taxon>
        <taxon>Andropogonodae</taxon>
        <taxon>Andropogoneae</taxon>
        <taxon>Tripsacinae</taxon>
        <taxon>Zea</taxon>
    </lineage>
</organism>
<name>A0A1D6JS71_MAIZE</name>
<sequence>MEPPRRRLSPARAIPSRRLSAPDTTSAVMGNLQGLNGATVGFSAAGGPEEATEEEDMRGCKGCARRWPKSGLSWGCARSRRWRRGESLHHTAHVTKARPPISVTTIPSYSM</sequence>
<evidence type="ECO:0000313" key="1">
    <source>
        <dbReference type="EMBL" id="ONL94775.1"/>
    </source>
</evidence>
<dbReference type="AlphaFoldDB" id="A0A1D6JS71"/>
<gene>
    <name evidence="1" type="ORF">ZEAMMB73_Zm00001d028119</name>
</gene>
<accession>A0A1D6JS71</accession>
<reference evidence="1" key="1">
    <citation type="submission" date="2015-12" db="EMBL/GenBank/DDBJ databases">
        <title>Update maize B73 reference genome by single molecule sequencing technologies.</title>
        <authorList>
            <consortium name="Maize Genome Sequencing Project"/>
            <person name="Ware D."/>
        </authorList>
    </citation>
    <scope>NUCLEOTIDE SEQUENCE [LARGE SCALE GENOMIC DNA]</scope>
    <source>
        <tissue evidence="1">Seedling</tissue>
    </source>
</reference>